<organism evidence="1 2">
    <name type="scientific">Haloquadratum walsbyi J07HQW1</name>
    <dbReference type="NCBI Taxonomy" id="1238424"/>
    <lineage>
        <taxon>Archaea</taxon>
        <taxon>Methanobacteriati</taxon>
        <taxon>Methanobacteriota</taxon>
        <taxon>Stenosarchaea group</taxon>
        <taxon>Halobacteria</taxon>
        <taxon>Halobacteriales</taxon>
        <taxon>Haloferacaceae</taxon>
        <taxon>Haloquadratum</taxon>
    </lineage>
</organism>
<feature type="non-terminal residue" evidence="1">
    <location>
        <position position="1"/>
    </location>
</feature>
<accession>U1MQ24</accession>
<proteinExistence type="predicted"/>
<dbReference type="HOGENOM" id="CLU_3145871_0_0_2"/>
<dbReference type="Proteomes" id="UP000030649">
    <property type="component" value="Unassembled WGS sequence"/>
</dbReference>
<gene>
    <name evidence="1" type="ORF">J07HQW1_02144</name>
</gene>
<sequence length="49" mass="5918">PRELLWTMFEYGIIIRTVLPSSHERELDDIKSYDHLNELDDVTLFDPRQ</sequence>
<name>U1MQ24_9EURY</name>
<protein>
    <submittedName>
        <fullName evidence="1">Uncharacterized protein</fullName>
    </submittedName>
</protein>
<dbReference type="STRING" id="1238424.J07HQW1_02144"/>
<dbReference type="AlphaFoldDB" id="U1MQ24"/>
<reference evidence="1 2" key="1">
    <citation type="journal article" date="2013" name="PLoS ONE">
        <title>Assembly-driven community genomics of a hypersaline microbial ecosystem.</title>
        <authorList>
            <person name="Podell S."/>
            <person name="Ugalde J.A."/>
            <person name="Narasingarao P."/>
            <person name="Banfield J.F."/>
            <person name="Heidelberg K.B."/>
            <person name="Allen E.E."/>
        </authorList>
    </citation>
    <scope>NUCLEOTIDE SEQUENCE [LARGE SCALE GENOMIC DNA]</scope>
    <source>
        <strain evidence="2">J07HQW1</strain>
    </source>
</reference>
<evidence type="ECO:0000313" key="2">
    <source>
        <dbReference type="Proteomes" id="UP000030649"/>
    </source>
</evidence>
<dbReference type="EMBL" id="KE356560">
    <property type="protein sequence ID" value="ERG92109.1"/>
    <property type="molecule type" value="Genomic_DNA"/>
</dbReference>
<evidence type="ECO:0000313" key="1">
    <source>
        <dbReference type="EMBL" id="ERG92109.1"/>
    </source>
</evidence>